<accession>A0A3L9H9W7</accession>
<dbReference type="SUPFAM" id="SSF52440">
    <property type="entry name" value="PreATP-grasp domain"/>
    <property type="match status" value="1"/>
</dbReference>
<evidence type="ECO:0000313" key="7">
    <source>
        <dbReference type="EMBL" id="RLY46726.1"/>
    </source>
</evidence>
<dbReference type="InterPro" id="IPR016185">
    <property type="entry name" value="PreATP-grasp_dom_sf"/>
</dbReference>
<evidence type="ECO:0000256" key="1">
    <source>
        <dbReference type="ARBA" id="ARBA00022598"/>
    </source>
</evidence>
<dbReference type="Gene3D" id="3.30.1490.330">
    <property type="match status" value="1"/>
</dbReference>
<sequence>WLEDARRSGIIPRDADQYNAIQERLISRFSELYSREPFYFCCCQDTDEDRTTVLYLQDCAQQAGQESRFIYIEDLGLGVGGVLTDLDDNVIQRAFKLYPLEWMMRDDNGPLLCKRREQWVEPLWKSILSNKGLMPLLWRFFPGHPNLLASWFEGEKSQIAAGESYVRKPIYSREGGNVTIFDGQNNVVDHADGDYADEPMIYQAFQPLPRFGDSYTLIGSWIVDDEACGMGIREDNTLITKDTSRFVPHYIAG</sequence>
<feature type="domain" description="Glutathionylspermidine synthase pre-ATP-grasp-like" evidence="6">
    <location>
        <begin position="1"/>
        <end position="251"/>
    </location>
</feature>
<dbReference type="SUPFAM" id="SSF56059">
    <property type="entry name" value="Glutathione synthetase ATP-binding domain-like"/>
    <property type="match status" value="1"/>
</dbReference>
<keyword evidence="2" id="KW-0479">Metal-binding</keyword>
<comment type="caution">
    <text evidence="7">The sequence shown here is derived from an EMBL/GenBank/DDBJ whole genome shotgun (WGS) entry which is preliminary data.</text>
</comment>
<evidence type="ECO:0000256" key="5">
    <source>
        <dbReference type="ARBA" id="ARBA00022842"/>
    </source>
</evidence>
<reference evidence="7 8" key="1">
    <citation type="submission" date="2018-10" db="EMBL/GenBank/DDBJ databases">
        <title>Comparison of Escherichia coli isolates recovered from retail chicken and from chicken fecal samples by antimicrobial susceptibility test and whole genome sequencing.</title>
        <authorList>
            <person name="Tang B."/>
            <person name="Ma Y."/>
            <person name="He X."/>
            <person name="Cao L."/>
            <person name="Xia X."/>
            <person name="Yang H."/>
        </authorList>
    </citation>
    <scope>NUCLEOTIDE SEQUENCE [LARGE SCALE GENOMIC DNA]</scope>
    <source>
        <strain evidence="7 8">CMJH98b</strain>
    </source>
</reference>
<evidence type="ECO:0000313" key="8">
    <source>
        <dbReference type="Proteomes" id="UP000281340"/>
    </source>
</evidence>
<feature type="non-terminal residue" evidence="7">
    <location>
        <position position="1"/>
    </location>
</feature>
<dbReference type="Pfam" id="PF03738">
    <property type="entry name" value="GSP_synth"/>
    <property type="match status" value="1"/>
</dbReference>
<dbReference type="Proteomes" id="UP000281340">
    <property type="component" value="Unassembled WGS sequence"/>
</dbReference>
<dbReference type="GO" id="GO:0016874">
    <property type="term" value="F:ligase activity"/>
    <property type="evidence" value="ECO:0007669"/>
    <property type="project" value="UniProtKB-KW"/>
</dbReference>
<protein>
    <submittedName>
        <fullName evidence="7">Glutathionylspermidine synthase preATP-grasp family protein</fullName>
    </submittedName>
</protein>
<evidence type="ECO:0000256" key="2">
    <source>
        <dbReference type="ARBA" id="ARBA00022723"/>
    </source>
</evidence>
<keyword evidence="3" id="KW-0547">Nucleotide-binding</keyword>
<dbReference type="GO" id="GO:0005524">
    <property type="term" value="F:ATP binding"/>
    <property type="evidence" value="ECO:0007669"/>
    <property type="project" value="UniProtKB-KW"/>
</dbReference>
<evidence type="ECO:0000256" key="3">
    <source>
        <dbReference type="ARBA" id="ARBA00022741"/>
    </source>
</evidence>
<gene>
    <name evidence="7" type="ORF">EAI46_31960</name>
</gene>
<evidence type="ECO:0000259" key="6">
    <source>
        <dbReference type="Pfam" id="PF03738"/>
    </source>
</evidence>
<proteinExistence type="predicted"/>
<dbReference type="GO" id="GO:0046872">
    <property type="term" value="F:metal ion binding"/>
    <property type="evidence" value="ECO:0007669"/>
    <property type="project" value="UniProtKB-KW"/>
</dbReference>
<organism evidence="7 8">
    <name type="scientific">Escherichia coli</name>
    <dbReference type="NCBI Taxonomy" id="562"/>
    <lineage>
        <taxon>Bacteria</taxon>
        <taxon>Pseudomonadati</taxon>
        <taxon>Pseudomonadota</taxon>
        <taxon>Gammaproteobacteria</taxon>
        <taxon>Enterobacterales</taxon>
        <taxon>Enterobacteriaceae</taxon>
        <taxon>Escherichia</taxon>
    </lineage>
</organism>
<keyword evidence="4" id="KW-0067">ATP-binding</keyword>
<evidence type="ECO:0000256" key="4">
    <source>
        <dbReference type="ARBA" id="ARBA00022840"/>
    </source>
</evidence>
<dbReference type="EMBL" id="RDDM01001013">
    <property type="protein sequence ID" value="RLY46726.1"/>
    <property type="molecule type" value="Genomic_DNA"/>
</dbReference>
<dbReference type="AlphaFoldDB" id="A0A3L9H9W7"/>
<dbReference type="InterPro" id="IPR005494">
    <property type="entry name" value="GSPS_pre-ATP-grasp-like_dom"/>
</dbReference>
<name>A0A3L9H9W7_ECOLX</name>
<keyword evidence="1" id="KW-0436">Ligase</keyword>
<keyword evidence="5" id="KW-0460">Magnesium</keyword>